<reference evidence="2 3" key="1">
    <citation type="submission" date="2016-10" db="EMBL/GenBank/DDBJ databases">
        <authorList>
            <person name="Varghese N."/>
            <person name="Submissions S."/>
        </authorList>
    </citation>
    <scope>NUCLEOTIDE SEQUENCE [LARGE SCALE GENOMIC DNA]</scope>
    <source>
        <strain evidence="2 3">CECT 8317</strain>
    </source>
</reference>
<evidence type="ECO:0000256" key="1">
    <source>
        <dbReference type="SAM" id="SignalP"/>
    </source>
</evidence>
<feature type="signal peptide" evidence="1">
    <location>
        <begin position="1"/>
        <end position="21"/>
    </location>
</feature>
<dbReference type="Proteomes" id="UP000243518">
    <property type="component" value="Unassembled WGS sequence"/>
</dbReference>
<dbReference type="AlphaFoldDB" id="A0AAQ1G9K9"/>
<evidence type="ECO:0000313" key="3">
    <source>
        <dbReference type="Proteomes" id="UP000243518"/>
    </source>
</evidence>
<name>A0AAQ1G9K9_9GAMM</name>
<dbReference type="EMBL" id="FNVE01000009">
    <property type="protein sequence ID" value="SEG54801.1"/>
    <property type="molecule type" value="Genomic_DNA"/>
</dbReference>
<keyword evidence="1" id="KW-0732">Signal</keyword>
<keyword evidence="3" id="KW-1185">Reference proteome</keyword>
<accession>A0AAQ1G9K9</accession>
<dbReference type="RefSeq" id="WP_088276394.1">
    <property type="nucleotide sequence ID" value="NZ_FNVE01000009.1"/>
</dbReference>
<comment type="caution">
    <text evidence="2">The sequence shown here is derived from an EMBL/GenBank/DDBJ whole genome shotgun (WGS) entry which is preliminary data.</text>
</comment>
<gene>
    <name evidence="2" type="ORF">SAMN05216586_10992</name>
</gene>
<evidence type="ECO:0000313" key="2">
    <source>
        <dbReference type="EMBL" id="SEG54801.1"/>
    </source>
</evidence>
<feature type="chain" id="PRO_5043025268" evidence="1">
    <location>
        <begin position="22"/>
        <end position="64"/>
    </location>
</feature>
<organism evidence="2 3">
    <name type="scientific">Halopseudomonas aestusnigri</name>
    <dbReference type="NCBI Taxonomy" id="857252"/>
    <lineage>
        <taxon>Bacteria</taxon>
        <taxon>Pseudomonadati</taxon>
        <taxon>Pseudomonadota</taxon>
        <taxon>Gammaproteobacteria</taxon>
        <taxon>Pseudomonadales</taxon>
        <taxon>Pseudomonadaceae</taxon>
        <taxon>Halopseudomonas</taxon>
    </lineage>
</organism>
<protein>
    <submittedName>
        <fullName evidence="2">Uncharacterized protein</fullName>
    </submittedName>
</protein>
<sequence length="64" mass="6954">MKNLSALIVASFLASSPAIQADDNRQRLQQNSDRTASQSTADYLQELIEAQARANTDTDDQGKA</sequence>
<proteinExistence type="predicted"/>